<keyword evidence="3" id="KW-1185">Reference proteome</keyword>
<dbReference type="Proteomes" id="UP001165080">
    <property type="component" value="Unassembled WGS sequence"/>
</dbReference>
<protein>
    <submittedName>
        <fullName evidence="2">Uncharacterized protein</fullName>
    </submittedName>
</protein>
<dbReference type="EMBL" id="BRXU01000002">
    <property type="protein sequence ID" value="GLC49639.1"/>
    <property type="molecule type" value="Genomic_DNA"/>
</dbReference>
<evidence type="ECO:0000313" key="2">
    <source>
        <dbReference type="EMBL" id="GLC49639.1"/>
    </source>
</evidence>
<name>A0A9W6BCN7_9CHLO</name>
<feature type="compositionally biased region" description="Low complexity" evidence="1">
    <location>
        <begin position="47"/>
        <end position="68"/>
    </location>
</feature>
<proteinExistence type="predicted"/>
<evidence type="ECO:0000313" key="3">
    <source>
        <dbReference type="Proteomes" id="UP001165080"/>
    </source>
</evidence>
<dbReference type="AlphaFoldDB" id="A0A9W6BCN7"/>
<sequence>MAGIMDAAANVVGEVADYLKTEAEGLQRRKEQRQHEEEEARQRGEAPSESAPAAATDTPAAAADGSGDSLYGPEGLNATAPDIGRPEEGAAPGPGQREREREGEGEGGGLGDTLRSAQERISQEAQQVKGRFEEGFREARDRLAGDDEQQQQREPSTGAVGADEHSGGGGEDFQDTLREAKARLDDENEILKQRFREGYHGAMGQVE</sequence>
<dbReference type="OrthoDB" id="10596207at2759"/>
<feature type="compositionally biased region" description="Basic and acidic residues" evidence="1">
    <location>
        <begin position="175"/>
        <end position="185"/>
    </location>
</feature>
<reference evidence="2 3" key="1">
    <citation type="journal article" date="2023" name="Commun. Biol.">
        <title>Reorganization of the ancestral sex-determining regions during the evolution of trioecy in Pleodorina starrii.</title>
        <authorList>
            <person name="Takahashi K."/>
            <person name="Suzuki S."/>
            <person name="Kawai-Toyooka H."/>
            <person name="Yamamoto K."/>
            <person name="Hamaji T."/>
            <person name="Ootsuki R."/>
            <person name="Yamaguchi H."/>
            <person name="Kawachi M."/>
            <person name="Higashiyama T."/>
            <person name="Nozaki H."/>
        </authorList>
    </citation>
    <scope>NUCLEOTIDE SEQUENCE [LARGE SCALE GENOMIC DNA]</scope>
    <source>
        <strain evidence="2 3">NIES-4479</strain>
    </source>
</reference>
<gene>
    <name evidence="2" type="primary">PLEST008687</name>
    <name evidence="2" type="ORF">PLESTB_000270200</name>
</gene>
<organism evidence="2 3">
    <name type="scientific">Pleodorina starrii</name>
    <dbReference type="NCBI Taxonomy" id="330485"/>
    <lineage>
        <taxon>Eukaryota</taxon>
        <taxon>Viridiplantae</taxon>
        <taxon>Chlorophyta</taxon>
        <taxon>core chlorophytes</taxon>
        <taxon>Chlorophyceae</taxon>
        <taxon>CS clade</taxon>
        <taxon>Chlamydomonadales</taxon>
        <taxon>Volvocaceae</taxon>
        <taxon>Pleodorina</taxon>
    </lineage>
</organism>
<accession>A0A9W6BCN7</accession>
<evidence type="ECO:0000256" key="1">
    <source>
        <dbReference type="SAM" id="MobiDB-lite"/>
    </source>
</evidence>
<feature type="compositionally biased region" description="Basic and acidic residues" evidence="1">
    <location>
        <begin position="130"/>
        <end position="145"/>
    </location>
</feature>
<comment type="caution">
    <text evidence="2">The sequence shown here is derived from an EMBL/GenBank/DDBJ whole genome shotgun (WGS) entry which is preliminary data.</text>
</comment>
<feature type="compositionally biased region" description="Basic and acidic residues" evidence="1">
    <location>
        <begin position="26"/>
        <end position="46"/>
    </location>
</feature>
<feature type="region of interest" description="Disordered" evidence="1">
    <location>
        <begin position="26"/>
        <end position="185"/>
    </location>
</feature>